<dbReference type="GO" id="GO:0022857">
    <property type="term" value="F:transmembrane transporter activity"/>
    <property type="evidence" value="ECO:0007669"/>
    <property type="project" value="InterPro"/>
</dbReference>
<feature type="transmembrane region" description="Helical" evidence="9">
    <location>
        <begin position="190"/>
        <end position="208"/>
    </location>
</feature>
<name>A0A2H5Y602_9CHLR</name>
<evidence type="ECO:0000256" key="4">
    <source>
        <dbReference type="ARBA" id="ARBA00022692"/>
    </source>
</evidence>
<feature type="transmembrane region" description="Helical" evidence="9">
    <location>
        <begin position="17"/>
        <end position="35"/>
    </location>
</feature>
<evidence type="ECO:0000256" key="1">
    <source>
        <dbReference type="ARBA" id="ARBA00004651"/>
    </source>
</evidence>
<evidence type="ECO:0000313" key="11">
    <source>
        <dbReference type="Proteomes" id="UP000236642"/>
    </source>
</evidence>
<evidence type="ECO:0000256" key="9">
    <source>
        <dbReference type="SAM" id="Phobius"/>
    </source>
</evidence>
<dbReference type="AlphaFoldDB" id="A0A2H5Y602"/>
<dbReference type="InterPro" id="IPR052157">
    <property type="entry name" value="BCAA_transport_permease"/>
</dbReference>
<proteinExistence type="inferred from homology"/>
<organism evidence="10 11">
    <name type="scientific">Candidatus Thermoflexus japonica</name>
    <dbReference type="NCBI Taxonomy" id="2035417"/>
    <lineage>
        <taxon>Bacteria</taxon>
        <taxon>Bacillati</taxon>
        <taxon>Chloroflexota</taxon>
        <taxon>Thermoflexia</taxon>
        <taxon>Thermoflexales</taxon>
        <taxon>Thermoflexaceae</taxon>
        <taxon>Thermoflexus</taxon>
    </lineage>
</organism>
<comment type="caution">
    <text evidence="10">The sequence shown here is derived from an EMBL/GenBank/DDBJ whole genome shotgun (WGS) entry which is preliminary data.</text>
</comment>
<keyword evidence="5" id="KW-0029">Amino-acid transport</keyword>
<accession>A0A2H5Y602</accession>
<evidence type="ECO:0000256" key="8">
    <source>
        <dbReference type="ARBA" id="ARBA00037998"/>
    </source>
</evidence>
<dbReference type="Pfam" id="PF02653">
    <property type="entry name" value="BPD_transp_2"/>
    <property type="match status" value="1"/>
</dbReference>
<evidence type="ECO:0000256" key="2">
    <source>
        <dbReference type="ARBA" id="ARBA00022448"/>
    </source>
</evidence>
<feature type="transmembrane region" description="Helical" evidence="9">
    <location>
        <begin position="106"/>
        <end position="129"/>
    </location>
</feature>
<keyword evidence="2" id="KW-0813">Transport</keyword>
<feature type="transmembrane region" description="Helical" evidence="9">
    <location>
        <begin position="229"/>
        <end position="255"/>
    </location>
</feature>
<gene>
    <name evidence="10" type="primary">livH_4</name>
    <name evidence="10" type="ORF">HRbin22_00979</name>
</gene>
<comment type="similarity">
    <text evidence="8">Belongs to the binding-protein-dependent transport system permease family. LivHM subfamily.</text>
</comment>
<feature type="transmembrane region" description="Helical" evidence="9">
    <location>
        <begin position="77"/>
        <end position="94"/>
    </location>
</feature>
<feature type="transmembrane region" description="Helical" evidence="9">
    <location>
        <begin position="55"/>
        <end position="72"/>
    </location>
</feature>
<dbReference type="PANTHER" id="PTHR11795:SF450">
    <property type="entry name" value="ABC TRANSPORTER PERMEASE PROTEIN"/>
    <property type="match status" value="1"/>
</dbReference>
<dbReference type="GO" id="GO:0006865">
    <property type="term" value="P:amino acid transport"/>
    <property type="evidence" value="ECO:0007669"/>
    <property type="project" value="UniProtKB-KW"/>
</dbReference>
<keyword evidence="7 9" id="KW-0472">Membrane</keyword>
<evidence type="ECO:0000256" key="5">
    <source>
        <dbReference type="ARBA" id="ARBA00022970"/>
    </source>
</evidence>
<evidence type="ECO:0000256" key="3">
    <source>
        <dbReference type="ARBA" id="ARBA00022475"/>
    </source>
</evidence>
<dbReference type="EMBL" id="BEHY01000016">
    <property type="protein sequence ID" value="GBD08738.1"/>
    <property type="molecule type" value="Genomic_DNA"/>
</dbReference>
<evidence type="ECO:0000313" key="10">
    <source>
        <dbReference type="EMBL" id="GBD08738.1"/>
    </source>
</evidence>
<protein>
    <submittedName>
        <fullName evidence="10">High-affinity branched-chain amino acid transport system permease protein LivH</fullName>
    </submittedName>
</protein>
<keyword evidence="4 9" id="KW-0812">Transmembrane</keyword>
<feature type="transmembrane region" description="Helical" evidence="9">
    <location>
        <begin position="275"/>
        <end position="296"/>
    </location>
</feature>
<keyword evidence="6 9" id="KW-1133">Transmembrane helix</keyword>
<keyword evidence="3" id="KW-1003">Cell membrane</keyword>
<sequence>MIREWIWAERIPLTRRWGVAVAALGLVAALILMGQRHGFGVLEYLQFALDGLRGGSIYALVALGFVLVYRVMGVINFAQGAFVMLGPMFTALFYEQKWPPDPGLRLALAALLAVGIVGALGMAIERLTLYPARRASPLTRIIITVGVYLTLQGAALLLWGPYAKVLPSFTTLSLLDPTFRFAGLRVKAQSLWIGGTLIAALLSLGLFFGRTTVGKAMRACAVNRLAARLMGIPVDTMSTLAFGMAAALGAIAGIVLGPVTRVTYDMGLELGLKGFVAAIMGGLVSFPGAVLGGLLLGALENLWAGVTVAGFKDLFAFGILILVLLLHPKGFAGTEAEVERA</sequence>
<dbReference type="PANTHER" id="PTHR11795">
    <property type="entry name" value="BRANCHED-CHAIN AMINO ACID TRANSPORT SYSTEM PERMEASE PROTEIN LIVH"/>
    <property type="match status" value="1"/>
</dbReference>
<dbReference type="Proteomes" id="UP000236642">
    <property type="component" value="Unassembled WGS sequence"/>
</dbReference>
<dbReference type="InterPro" id="IPR001851">
    <property type="entry name" value="ABC_transp_permease"/>
</dbReference>
<comment type="subcellular location">
    <subcellularLocation>
        <location evidence="1">Cell membrane</location>
        <topology evidence="1">Multi-pass membrane protein</topology>
    </subcellularLocation>
</comment>
<feature type="transmembrane region" description="Helical" evidence="9">
    <location>
        <begin position="141"/>
        <end position="162"/>
    </location>
</feature>
<feature type="transmembrane region" description="Helical" evidence="9">
    <location>
        <begin position="303"/>
        <end position="326"/>
    </location>
</feature>
<dbReference type="CDD" id="cd06582">
    <property type="entry name" value="TM_PBP1_LivH_like"/>
    <property type="match status" value="1"/>
</dbReference>
<evidence type="ECO:0000256" key="7">
    <source>
        <dbReference type="ARBA" id="ARBA00023136"/>
    </source>
</evidence>
<evidence type="ECO:0000256" key="6">
    <source>
        <dbReference type="ARBA" id="ARBA00022989"/>
    </source>
</evidence>
<dbReference type="GO" id="GO:0005886">
    <property type="term" value="C:plasma membrane"/>
    <property type="evidence" value="ECO:0007669"/>
    <property type="project" value="UniProtKB-SubCell"/>
</dbReference>
<reference evidence="11" key="1">
    <citation type="submission" date="2017-09" db="EMBL/GenBank/DDBJ databases">
        <title>Metaegenomics of thermophilic ammonia-oxidizing enrichment culture.</title>
        <authorList>
            <person name="Kato S."/>
            <person name="Suzuki K."/>
        </authorList>
    </citation>
    <scope>NUCLEOTIDE SEQUENCE [LARGE SCALE GENOMIC DNA]</scope>
</reference>